<dbReference type="SUPFAM" id="SSF55931">
    <property type="entry name" value="Glutamine synthetase/guanido kinase"/>
    <property type="match status" value="1"/>
</dbReference>
<dbReference type="InterPro" id="IPR004413">
    <property type="entry name" value="GatB"/>
</dbReference>
<dbReference type="HAMAP" id="MF_00121">
    <property type="entry name" value="GatB"/>
    <property type="match status" value="1"/>
</dbReference>
<evidence type="ECO:0000256" key="6">
    <source>
        <dbReference type="ARBA" id="ARBA00022840"/>
    </source>
</evidence>
<dbReference type="NCBIfam" id="NF004012">
    <property type="entry name" value="PRK05477.1-2"/>
    <property type="match status" value="1"/>
</dbReference>
<dbReference type="EMBL" id="SJPQ01000001">
    <property type="protein sequence ID" value="TWT89687.1"/>
    <property type="molecule type" value="Genomic_DNA"/>
</dbReference>
<keyword evidence="14" id="KW-1185">Reference proteome</keyword>
<dbReference type="InterPro" id="IPR006075">
    <property type="entry name" value="Asn/Gln-tRNA_Trfase_suB/E_cat"/>
</dbReference>
<evidence type="ECO:0000256" key="8">
    <source>
        <dbReference type="ARBA" id="ARBA00024799"/>
    </source>
</evidence>
<comment type="caution">
    <text evidence="13">The sequence shown here is derived from an EMBL/GenBank/DDBJ whole genome shotgun (WGS) entry which is preliminary data.</text>
</comment>
<dbReference type="RefSeq" id="WP_146395549.1">
    <property type="nucleotide sequence ID" value="NZ_SJPQ01000001.1"/>
</dbReference>
<gene>
    <name evidence="11 13" type="primary">gatB</name>
    <name evidence="13" type="ORF">Mal64_00660</name>
</gene>
<dbReference type="InterPro" id="IPR017958">
    <property type="entry name" value="Gln-tRNA_amidoTrfase_suB_CS"/>
</dbReference>
<keyword evidence="6 11" id="KW-0067">ATP-binding</keyword>
<proteinExistence type="inferred from homology"/>
<evidence type="ECO:0000256" key="3">
    <source>
        <dbReference type="ARBA" id="ARBA00016923"/>
    </source>
</evidence>
<feature type="domain" description="Asn/Gln amidotransferase" evidence="12">
    <location>
        <begin position="347"/>
        <end position="492"/>
    </location>
</feature>
<evidence type="ECO:0000256" key="9">
    <source>
        <dbReference type="ARBA" id="ARBA00047380"/>
    </source>
</evidence>
<dbReference type="GO" id="GO:0050567">
    <property type="term" value="F:glutaminyl-tRNA synthase (glutamine-hydrolyzing) activity"/>
    <property type="evidence" value="ECO:0007669"/>
    <property type="project" value="UniProtKB-UniRule"/>
</dbReference>
<dbReference type="InterPro" id="IPR014746">
    <property type="entry name" value="Gln_synth/guanido_kin_cat_dom"/>
</dbReference>
<dbReference type="SUPFAM" id="SSF89095">
    <property type="entry name" value="GatB/YqeY motif"/>
    <property type="match status" value="1"/>
</dbReference>
<comment type="catalytic activity">
    <reaction evidence="9 11">
        <text>L-aspartyl-tRNA(Asn) + L-glutamine + ATP + H2O = L-asparaginyl-tRNA(Asn) + L-glutamate + ADP + phosphate + 2 H(+)</text>
        <dbReference type="Rhea" id="RHEA:14513"/>
        <dbReference type="Rhea" id="RHEA-COMP:9674"/>
        <dbReference type="Rhea" id="RHEA-COMP:9677"/>
        <dbReference type="ChEBI" id="CHEBI:15377"/>
        <dbReference type="ChEBI" id="CHEBI:15378"/>
        <dbReference type="ChEBI" id="CHEBI:29985"/>
        <dbReference type="ChEBI" id="CHEBI:30616"/>
        <dbReference type="ChEBI" id="CHEBI:43474"/>
        <dbReference type="ChEBI" id="CHEBI:58359"/>
        <dbReference type="ChEBI" id="CHEBI:78515"/>
        <dbReference type="ChEBI" id="CHEBI:78516"/>
        <dbReference type="ChEBI" id="CHEBI:456216"/>
    </reaction>
</comment>
<evidence type="ECO:0000256" key="10">
    <source>
        <dbReference type="ARBA" id="ARBA00047913"/>
    </source>
</evidence>
<dbReference type="Pfam" id="PF02637">
    <property type="entry name" value="GatB_Yqey"/>
    <property type="match status" value="1"/>
</dbReference>
<dbReference type="PROSITE" id="PS01234">
    <property type="entry name" value="GATB"/>
    <property type="match status" value="1"/>
</dbReference>
<dbReference type="GO" id="GO:0016740">
    <property type="term" value="F:transferase activity"/>
    <property type="evidence" value="ECO:0007669"/>
    <property type="project" value="UniProtKB-KW"/>
</dbReference>
<dbReference type="InterPro" id="IPR017959">
    <property type="entry name" value="Asn/Gln-tRNA_amidoTrfase_suB/E"/>
</dbReference>
<dbReference type="SMART" id="SM00845">
    <property type="entry name" value="GatB_Yqey"/>
    <property type="match status" value="1"/>
</dbReference>
<dbReference type="PANTHER" id="PTHR11659">
    <property type="entry name" value="GLUTAMYL-TRNA GLN AMIDOTRANSFERASE SUBUNIT B MITOCHONDRIAL AND PROKARYOTIC PET112-RELATED"/>
    <property type="match status" value="1"/>
</dbReference>
<keyword evidence="5 11" id="KW-0547">Nucleotide-binding</keyword>
<dbReference type="Pfam" id="PF02934">
    <property type="entry name" value="GatB_N"/>
    <property type="match status" value="1"/>
</dbReference>
<dbReference type="GO" id="GO:0006412">
    <property type="term" value="P:translation"/>
    <property type="evidence" value="ECO:0007669"/>
    <property type="project" value="UniProtKB-UniRule"/>
</dbReference>
<dbReference type="GO" id="GO:0070681">
    <property type="term" value="P:glutaminyl-tRNAGln biosynthesis via transamidation"/>
    <property type="evidence" value="ECO:0007669"/>
    <property type="project" value="TreeGrafter"/>
</dbReference>
<evidence type="ECO:0000256" key="7">
    <source>
        <dbReference type="ARBA" id="ARBA00022917"/>
    </source>
</evidence>
<keyword evidence="13" id="KW-0808">Transferase</keyword>
<name>A0A5C5ZRX9_9BACT</name>
<comment type="catalytic activity">
    <reaction evidence="10 11">
        <text>L-glutamyl-tRNA(Gln) + L-glutamine + ATP + H2O = L-glutaminyl-tRNA(Gln) + L-glutamate + ADP + phosphate + H(+)</text>
        <dbReference type="Rhea" id="RHEA:17521"/>
        <dbReference type="Rhea" id="RHEA-COMP:9681"/>
        <dbReference type="Rhea" id="RHEA-COMP:9684"/>
        <dbReference type="ChEBI" id="CHEBI:15377"/>
        <dbReference type="ChEBI" id="CHEBI:15378"/>
        <dbReference type="ChEBI" id="CHEBI:29985"/>
        <dbReference type="ChEBI" id="CHEBI:30616"/>
        <dbReference type="ChEBI" id="CHEBI:43474"/>
        <dbReference type="ChEBI" id="CHEBI:58359"/>
        <dbReference type="ChEBI" id="CHEBI:78520"/>
        <dbReference type="ChEBI" id="CHEBI:78521"/>
        <dbReference type="ChEBI" id="CHEBI:456216"/>
    </reaction>
</comment>
<keyword evidence="7 11" id="KW-0648">Protein biosynthesis</keyword>
<dbReference type="Proteomes" id="UP000315440">
    <property type="component" value="Unassembled WGS sequence"/>
</dbReference>
<dbReference type="OrthoDB" id="9804078at2"/>
<dbReference type="InterPro" id="IPR023168">
    <property type="entry name" value="GatB_Yqey_C_2"/>
</dbReference>
<dbReference type="Gene3D" id="1.10.10.410">
    <property type="match status" value="1"/>
</dbReference>
<evidence type="ECO:0000256" key="1">
    <source>
        <dbReference type="ARBA" id="ARBA00005306"/>
    </source>
</evidence>
<dbReference type="NCBIfam" id="NF004014">
    <property type="entry name" value="PRK05477.1-4"/>
    <property type="match status" value="1"/>
</dbReference>
<dbReference type="NCBIfam" id="TIGR00133">
    <property type="entry name" value="gatB"/>
    <property type="match status" value="1"/>
</dbReference>
<comment type="function">
    <text evidence="8 11">Allows the formation of correctly charged Asn-tRNA(Asn) or Gln-tRNA(Gln) through the transamidation of misacylated Asp-tRNA(Asn) or Glu-tRNA(Gln) in organisms which lack either or both of asparaginyl-tRNA or glutaminyl-tRNA synthetases. The reaction takes place in the presence of glutamine and ATP through an activated phospho-Asp-tRNA(Asn) or phospho-Glu-tRNA(Gln).</text>
</comment>
<dbReference type="InterPro" id="IPR018027">
    <property type="entry name" value="Asn/Gln_amidotransferase"/>
</dbReference>
<keyword evidence="4 11" id="KW-0436">Ligase</keyword>
<sequence length="495" mass="54169">MTADYTTIIGLEVHVQLATRSKLFCACSTTYGAEPNTQVCPVCLGLPGALPVLNREAVRLAIETGVALNLEIPEFTKWDRKQYFYPDLPKGYQTSQFDLPITQHGYLEIADPGGAFEPKRIRILRAHLEEDAGKSTHDESKAGGDSLIDLNRTGTPLLEIVSEPDLRSAAEAKAYLSELKLLLTYLGVSDCNMQEGSLRVDANVNLHIDEGTAAVDGAKPTATPIVEVKNLNSFRGVERAIEYEAQRQWREWQETRRKIGDFPKQTRGWDDAAGVTRAQRHKEESSDYRYFPCPDLEPVTITPERVDEVRAQMAELPAALRTRLESDFGLPLYDADVIVNQGRGVADYFLSVAAATGDGKQTANWITQHVLRTMNAQEVSLDELGLPADRLAGLIKKIADGELPSARSRETFDLMVEKNLSVDGAMAELGIEAVDESELEGLCQELLAANPKIVADVQGGNDKAVGALIGQAKKKNPNADPGKVRAICLGLIAKM</sequence>
<reference evidence="13 14" key="1">
    <citation type="submission" date="2019-02" db="EMBL/GenBank/DDBJ databases">
        <title>Deep-cultivation of Planctomycetes and their phenomic and genomic characterization uncovers novel biology.</title>
        <authorList>
            <person name="Wiegand S."/>
            <person name="Jogler M."/>
            <person name="Boedeker C."/>
            <person name="Pinto D."/>
            <person name="Vollmers J."/>
            <person name="Rivas-Marin E."/>
            <person name="Kohn T."/>
            <person name="Peeters S.H."/>
            <person name="Heuer A."/>
            <person name="Rast P."/>
            <person name="Oberbeckmann S."/>
            <person name="Bunk B."/>
            <person name="Jeske O."/>
            <person name="Meyerdierks A."/>
            <person name="Storesund J.E."/>
            <person name="Kallscheuer N."/>
            <person name="Luecker S."/>
            <person name="Lage O.M."/>
            <person name="Pohl T."/>
            <person name="Merkel B.J."/>
            <person name="Hornburger P."/>
            <person name="Mueller R.-W."/>
            <person name="Bruemmer F."/>
            <person name="Labrenz M."/>
            <person name="Spormann A.M."/>
            <person name="Op Den Camp H."/>
            <person name="Overmann J."/>
            <person name="Amann R."/>
            <person name="Jetten M.S.M."/>
            <person name="Mascher T."/>
            <person name="Medema M.H."/>
            <person name="Devos D.P."/>
            <person name="Kaster A.-K."/>
            <person name="Ovreas L."/>
            <person name="Rohde M."/>
            <person name="Galperin M.Y."/>
            <person name="Jogler C."/>
        </authorList>
    </citation>
    <scope>NUCLEOTIDE SEQUENCE [LARGE SCALE GENOMIC DNA]</scope>
    <source>
        <strain evidence="13 14">Mal64</strain>
    </source>
</reference>
<dbReference type="PANTHER" id="PTHR11659:SF0">
    <property type="entry name" value="GLUTAMYL-TRNA(GLN) AMIDOTRANSFERASE SUBUNIT B, MITOCHONDRIAL"/>
    <property type="match status" value="1"/>
</dbReference>
<dbReference type="GO" id="GO:0005524">
    <property type="term" value="F:ATP binding"/>
    <property type="evidence" value="ECO:0007669"/>
    <property type="project" value="UniProtKB-KW"/>
</dbReference>
<evidence type="ECO:0000259" key="12">
    <source>
        <dbReference type="SMART" id="SM00845"/>
    </source>
</evidence>
<comment type="subunit">
    <text evidence="2 11">Heterotrimer of A, B and C subunits.</text>
</comment>
<evidence type="ECO:0000313" key="13">
    <source>
        <dbReference type="EMBL" id="TWT89687.1"/>
    </source>
</evidence>
<accession>A0A5C5ZRX9</accession>
<evidence type="ECO:0000313" key="14">
    <source>
        <dbReference type="Proteomes" id="UP000315440"/>
    </source>
</evidence>
<evidence type="ECO:0000256" key="5">
    <source>
        <dbReference type="ARBA" id="ARBA00022741"/>
    </source>
</evidence>
<evidence type="ECO:0000256" key="4">
    <source>
        <dbReference type="ARBA" id="ARBA00022598"/>
    </source>
</evidence>
<dbReference type="EC" id="6.3.5.-" evidence="11"/>
<protein>
    <recommendedName>
        <fullName evidence="3 11">Aspartyl/glutamyl-tRNA(Asn/Gln) amidotransferase subunit B</fullName>
        <shortName evidence="11">Asp/Glu-ADT subunit B</shortName>
        <ecNumber evidence="11">6.3.5.-</ecNumber>
    </recommendedName>
</protein>
<evidence type="ECO:0000256" key="2">
    <source>
        <dbReference type="ARBA" id="ARBA00011123"/>
    </source>
</evidence>
<dbReference type="GO" id="GO:0050566">
    <property type="term" value="F:asparaginyl-tRNA synthase (glutamine-hydrolyzing) activity"/>
    <property type="evidence" value="ECO:0007669"/>
    <property type="project" value="RHEA"/>
</dbReference>
<dbReference type="InterPro" id="IPR003789">
    <property type="entry name" value="Asn/Gln_tRNA_amidoTrase-B-like"/>
</dbReference>
<evidence type="ECO:0000256" key="11">
    <source>
        <dbReference type="HAMAP-Rule" id="MF_00121"/>
    </source>
</evidence>
<comment type="similarity">
    <text evidence="1 11">Belongs to the GatB/GatE family. GatB subfamily.</text>
</comment>
<organism evidence="13 14">
    <name type="scientific">Pseudobythopirellula maris</name>
    <dbReference type="NCBI Taxonomy" id="2527991"/>
    <lineage>
        <taxon>Bacteria</taxon>
        <taxon>Pseudomonadati</taxon>
        <taxon>Planctomycetota</taxon>
        <taxon>Planctomycetia</taxon>
        <taxon>Pirellulales</taxon>
        <taxon>Lacipirellulaceae</taxon>
        <taxon>Pseudobythopirellula</taxon>
    </lineage>
</organism>
<dbReference type="AlphaFoldDB" id="A0A5C5ZRX9"/>